<protein>
    <submittedName>
        <fullName evidence="16">Cytochrome P450</fullName>
    </submittedName>
</protein>
<dbReference type="InterPro" id="IPR002401">
    <property type="entry name" value="Cyt_P450_E_grp-I"/>
</dbReference>
<comment type="subcellular location">
    <subcellularLocation>
        <location evidence="2">Membrane</location>
    </subcellularLocation>
</comment>
<dbReference type="PROSITE" id="PS00086">
    <property type="entry name" value="CYTOCHROME_P450"/>
    <property type="match status" value="1"/>
</dbReference>
<dbReference type="InterPro" id="IPR001128">
    <property type="entry name" value="Cyt_P450"/>
</dbReference>
<dbReference type="GO" id="GO:0005506">
    <property type="term" value="F:iron ion binding"/>
    <property type="evidence" value="ECO:0007669"/>
    <property type="project" value="InterPro"/>
</dbReference>
<accession>A0A8H6Y2P8</accession>
<keyword evidence="17" id="KW-1185">Reference proteome</keyword>
<evidence type="ECO:0000256" key="15">
    <source>
        <dbReference type="SAM" id="Phobius"/>
    </source>
</evidence>
<evidence type="ECO:0000256" key="10">
    <source>
        <dbReference type="ARBA" id="ARBA00023004"/>
    </source>
</evidence>
<dbReference type="AlphaFoldDB" id="A0A8H6Y2P8"/>
<keyword evidence="5 13" id="KW-0349">Heme</keyword>
<dbReference type="GO" id="GO:0020037">
    <property type="term" value="F:heme binding"/>
    <property type="evidence" value="ECO:0007669"/>
    <property type="project" value="InterPro"/>
</dbReference>
<evidence type="ECO:0000256" key="4">
    <source>
        <dbReference type="ARBA" id="ARBA00010617"/>
    </source>
</evidence>
<dbReference type="PANTHER" id="PTHR24305:SF166">
    <property type="entry name" value="CYTOCHROME P450 12A4, MITOCHONDRIAL-RELATED"/>
    <property type="match status" value="1"/>
</dbReference>
<name>A0A8H6Y2P8_9AGAR</name>
<dbReference type="GO" id="GO:0016705">
    <property type="term" value="F:oxidoreductase activity, acting on paired donors, with incorporation or reduction of molecular oxygen"/>
    <property type="evidence" value="ECO:0007669"/>
    <property type="project" value="InterPro"/>
</dbReference>
<dbReference type="Pfam" id="PF00067">
    <property type="entry name" value="p450"/>
    <property type="match status" value="1"/>
</dbReference>
<comment type="cofactor">
    <cofactor evidence="1 13">
        <name>heme</name>
        <dbReference type="ChEBI" id="CHEBI:30413"/>
    </cofactor>
</comment>
<dbReference type="InterPro" id="IPR050121">
    <property type="entry name" value="Cytochrome_P450_monoxygenase"/>
</dbReference>
<reference evidence="16" key="1">
    <citation type="submission" date="2020-05" db="EMBL/GenBank/DDBJ databases">
        <title>Mycena genomes resolve the evolution of fungal bioluminescence.</title>
        <authorList>
            <person name="Tsai I.J."/>
        </authorList>
    </citation>
    <scope>NUCLEOTIDE SEQUENCE</scope>
    <source>
        <strain evidence="16">160909Yilan</strain>
    </source>
</reference>
<keyword evidence="12 15" id="KW-0472">Membrane</keyword>
<dbReference type="Gene3D" id="1.10.630.10">
    <property type="entry name" value="Cytochrome P450"/>
    <property type="match status" value="1"/>
</dbReference>
<organism evidence="16 17">
    <name type="scientific">Mycena sanguinolenta</name>
    <dbReference type="NCBI Taxonomy" id="230812"/>
    <lineage>
        <taxon>Eukaryota</taxon>
        <taxon>Fungi</taxon>
        <taxon>Dikarya</taxon>
        <taxon>Basidiomycota</taxon>
        <taxon>Agaricomycotina</taxon>
        <taxon>Agaricomycetes</taxon>
        <taxon>Agaricomycetidae</taxon>
        <taxon>Agaricales</taxon>
        <taxon>Marasmiineae</taxon>
        <taxon>Mycenaceae</taxon>
        <taxon>Mycena</taxon>
    </lineage>
</organism>
<keyword evidence="7 13" id="KW-0479">Metal-binding</keyword>
<evidence type="ECO:0000256" key="13">
    <source>
        <dbReference type="PIRSR" id="PIRSR602401-1"/>
    </source>
</evidence>
<dbReference type="PANTHER" id="PTHR24305">
    <property type="entry name" value="CYTOCHROME P450"/>
    <property type="match status" value="1"/>
</dbReference>
<evidence type="ECO:0000313" key="17">
    <source>
        <dbReference type="Proteomes" id="UP000623467"/>
    </source>
</evidence>
<evidence type="ECO:0000256" key="8">
    <source>
        <dbReference type="ARBA" id="ARBA00022989"/>
    </source>
</evidence>
<evidence type="ECO:0000256" key="7">
    <source>
        <dbReference type="ARBA" id="ARBA00022723"/>
    </source>
</evidence>
<evidence type="ECO:0000256" key="3">
    <source>
        <dbReference type="ARBA" id="ARBA00004721"/>
    </source>
</evidence>
<evidence type="ECO:0000313" key="16">
    <source>
        <dbReference type="EMBL" id="KAF7351314.1"/>
    </source>
</evidence>
<evidence type="ECO:0000256" key="6">
    <source>
        <dbReference type="ARBA" id="ARBA00022692"/>
    </source>
</evidence>
<evidence type="ECO:0000256" key="1">
    <source>
        <dbReference type="ARBA" id="ARBA00001971"/>
    </source>
</evidence>
<keyword evidence="11 14" id="KW-0503">Monooxygenase</keyword>
<sequence>MDSMHLEVVSEAVIRSTKAIISNLGAVDAAIVLGAGVMFYIIRRRVRSTNVRGPWSSNFFFGVVTQLMRAPDPGDIYEKWATQYGSVFSVPGILGRRRIVLADPKSLAHFAARETYGYVGTPQSKRFQVKLIGKGLFYAEGDSHKRYALLALWEGISDKNTTSRQRRALNPAFSNEAIKNLTHIFFDSAYKVGISRQRPSSSIHNTSPTMYITVSRVTTDLLIGRLSLDTIGLAGFSHDFGTLSGKTSNIATAFDSLGSQASYIDTTIFLLSFIIPAVRRIPTARQVMLNDLGESMRRLGETFLAAADETVADKSVIGLLAKSASTEKISHEEVAAQINVLLIAGYETTSISLTWALIELARNPAMQTKLRNELLQSGGDPTWEELTNHGSFLDAFTCEILRMHPALPEISRMAAEDDLVPLSEPIKDARGKLIDSVFVSKGTNVTLPIQCINRSEVFWGPDAKMFNPARWIDESHGVDKHRAQELQGYRHLLTFSDGPRMCLGKVFAVTEFKAVLSVLLRNFTFELPRGPDTAIGRHRNLLPRPKIEGEAGYDVPLKIQHYVGAE</sequence>
<comment type="pathway">
    <text evidence="3">Secondary metabolite biosynthesis; terpenoid biosynthesis.</text>
</comment>
<dbReference type="PRINTS" id="PR00463">
    <property type="entry name" value="EP450I"/>
</dbReference>
<evidence type="ECO:0000256" key="5">
    <source>
        <dbReference type="ARBA" id="ARBA00022617"/>
    </source>
</evidence>
<keyword evidence="6 15" id="KW-0812">Transmembrane</keyword>
<keyword evidence="10 13" id="KW-0408">Iron</keyword>
<keyword evidence="9 14" id="KW-0560">Oxidoreductase</keyword>
<dbReference type="GO" id="GO:0004497">
    <property type="term" value="F:monooxygenase activity"/>
    <property type="evidence" value="ECO:0007669"/>
    <property type="project" value="UniProtKB-KW"/>
</dbReference>
<comment type="similarity">
    <text evidence="4 14">Belongs to the cytochrome P450 family.</text>
</comment>
<gene>
    <name evidence="16" type="ORF">MSAN_01562900</name>
</gene>
<evidence type="ECO:0000256" key="12">
    <source>
        <dbReference type="ARBA" id="ARBA00023136"/>
    </source>
</evidence>
<dbReference type="GO" id="GO:0016020">
    <property type="term" value="C:membrane"/>
    <property type="evidence" value="ECO:0007669"/>
    <property type="project" value="UniProtKB-SubCell"/>
</dbReference>
<dbReference type="SUPFAM" id="SSF48264">
    <property type="entry name" value="Cytochrome P450"/>
    <property type="match status" value="1"/>
</dbReference>
<feature type="transmembrane region" description="Helical" evidence="15">
    <location>
        <begin position="20"/>
        <end position="42"/>
    </location>
</feature>
<dbReference type="OrthoDB" id="1470350at2759"/>
<evidence type="ECO:0000256" key="9">
    <source>
        <dbReference type="ARBA" id="ARBA00023002"/>
    </source>
</evidence>
<dbReference type="PRINTS" id="PR00385">
    <property type="entry name" value="P450"/>
</dbReference>
<dbReference type="Proteomes" id="UP000623467">
    <property type="component" value="Unassembled WGS sequence"/>
</dbReference>
<dbReference type="InterPro" id="IPR017972">
    <property type="entry name" value="Cyt_P450_CS"/>
</dbReference>
<comment type="caution">
    <text evidence="16">The sequence shown here is derived from an EMBL/GenBank/DDBJ whole genome shotgun (WGS) entry which is preliminary data.</text>
</comment>
<keyword evidence="8 15" id="KW-1133">Transmembrane helix</keyword>
<dbReference type="EMBL" id="JACAZH010000013">
    <property type="protein sequence ID" value="KAF7351314.1"/>
    <property type="molecule type" value="Genomic_DNA"/>
</dbReference>
<evidence type="ECO:0000256" key="11">
    <source>
        <dbReference type="ARBA" id="ARBA00023033"/>
    </source>
</evidence>
<proteinExistence type="inferred from homology"/>
<feature type="binding site" description="axial binding residue" evidence="13">
    <location>
        <position position="502"/>
    </location>
    <ligand>
        <name>heme</name>
        <dbReference type="ChEBI" id="CHEBI:30413"/>
    </ligand>
    <ligandPart>
        <name>Fe</name>
        <dbReference type="ChEBI" id="CHEBI:18248"/>
    </ligandPart>
</feature>
<evidence type="ECO:0000256" key="14">
    <source>
        <dbReference type="RuleBase" id="RU000461"/>
    </source>
</evidence>
<evidence type="ECO:0000256" key="2">
    <source>
        <dbReference type="ARBA" id="ARBA00004370"/>
    </source>
</evidence>
<dbReference type="InterPro" id="IPR036396">
    <property type="entry name" value="Cyt_P450_sf"/>
</dbReference>